<protein>
    <recommendedName>
        <fullName evidence="1">protein-serine/threonine phosphatase</fullName>
        <ecNumber evidence="1">3.1.3.16</ecNumber>
    </recommendedName>
</protein>
<evidence type="ECO:0000313" key="2">
    <source>
        <dbReference type="EnsemblPlants" id="TuG1812G0700004193.01.T02"/>
    </source>
</evidence>
<proteinExistence type="predicted"/>
<dbReference type="Proteomes" id="UP000015106">
    <property type="component" value="Chromosome 7"/>
</dbReference>
<dbReference type="EnsemblPlants" id="TuG1812G0700004193.01.T02">
    <property type="protein sequence ID" value="TuG1812G0700004193.01.T02"/>
    <property type="gene ID" value="TuG1812G0700004193.01"/>
</dbReference>
<evidence type="ECO:0000313" key="3">
    <source>
        <dbReference type="Proteomes" id="UP000015106"/>
    </source>
</evidence>
<name>A0A8R7V5U8_TRIUA</name>
<dbReference type="EC" id="3.1.3.16" evidence="1"/>
<dbReference type="Gene3D" id="3.60.40.10">
    <property type="entry name" value="PPM-type phosphatase domain"/>
    <property type="match status" value="1"/>
</dbReference>
<dbReference type="GO" id="GO:0004722">
    <property type="term" value="F:protein serine/threonine phosphatase activity"/>
    <property type="evidence" value="ECO:0007669"/>
    <property type="project" value="UniProtKB-EC"/>
</dbReference>
<dbReference type="SUPFAM" id="SSF81606">
    <property type="entry name" value="PP2C-like"/>
    <property type="match status" value="1"/>
</dbReference>
<reference evidence="2" key="2">
    <citation type="submission" date="2018-03" db="EMBL/GenBank/DDBJ databases">
        <title>The Triticum urartu genome reveals the dynamic nature of wheat genome evolution.</title>
        <authorList>
            <person name="Ling H."/>
            <person name="Ma B."/>
            <person name="Shi X."/>
            <person name="Liu H."/>
            <person name="Dong L."/>
            <person name="Sun H."/>
            <person name="Cao Y."/>
            <person name="Gao Q."/>
            <person name="Zheng S."/>
            <person name="Li Y."/>
            <person name="Yu Y."/>
            <person name="Du H."/>
            <person name="Qi M."/>
            <person name="Li Y."/>
            <person name="Yu H."/>
            <person name="Cui Y."/>
            <person name="Wang N."/>
            <person name="Chen C."/>
            <person name="Wu H."/>
            <person name="Zhao Y."/>
            <person name="Zhang J."/>
            <person name="Li Y."/>
            <person name="Zhou W."/>
            <person name="Zhang B."/>
            <person name="Hu W."/>
            <person name="Eijk M."/>
            <person name="Tang J."/>
            <person name="Witsenboer H."/>
            <person name="Zhao S."/>
            <person name="Li Z."/>
            <person name="Zhang A."/>
            <person name="Wang D."/>
            <person name="Liang C."/>
        </authorList>
    </citation>
    <scope>NUCLEOTIDE SEQUENCE [LARGE SCALE GENOMIC DNA]</scope>
    <source>
        <strain evidence="2">cv. G1812</strain>
    </source>
</reference>
<keyword evidence="3" id="KW-1185">Reference proteome</keyword>
<accession>A0A8R7V5U8</accession>
<evidence type="ECO:0000256" key="1">
    <source>
        <dbReference type="ARBA" id="ARBA00013081"/>
    </source>
</evidence>
<dbReference type="InterPro" id="IPR036457">
    <property type="entry name" value="PPM-type-like_dom_sf"/>
</dbReference>
<dbReference type="AlphaFoldDB" id="A0A8R7V5U8"/>
<reference evidence="2" key="3">
    <citation type="submission" date="2022-06" db="UniProtKB">
        <authorList>
            <consortium name="EnsemblPlants"/>
        </authorList>
    </citation>
    <scope>IDENTIFICATION</scope>
</reference>
<reference evidence="3" key="1">
    <citation type="journal article" date="2013" name="Nature">
        <title>Draft genome of the wheat A-genome progenitor Triticum urartu.</title>
        <authorList>
            <person name="Ling H.Q."/>
            <person name="Zhao S."/>
            <person name="Liu D."/>
            <person name="Wang J."/>
            <person name="Sun H."/>
            <person name="Zhang C."/>
            <person name="Fan H."/>
            <person name="Li D."/>
            <person name="Dong L."/>
            <person name="Tao Y."/>
            <person name="Gao C."/>
            <person name="Wu H."/>
            <person name="Li Y."/>
            <person name="Cui Y."/>
            <person name="Guo X."/>
            <person name="Zheng S."/>
            <person name="Wang B."/>
            <person name="Yu K."/>
            <person name="Liang Q."/>
            <person name="Yang W."/>
            <person name="Lou X."/>
            <person name="Chen J."/>
            <person name="Feng M."/>
            <person name="Jian J."/>
            <person name="Zhang X."/>
            <person name="Luo G."/>
            <person name="Jiang Y."/>
            <person name="Liu J."/>
            <person name="Wang Z."/>
            <person name="Sha Y."/>
            <person name="Zhang B."/>
            <person name="Wu H."/>
            <person name="Tang D."/>
            <person name="Shen Q."/>
            <person name="Xue P."/>
            <person name="Zou S."/>
            <person name="Wang X."/>
            <person name="Liu X."/>
            <person name="Wang F."/>
            <person name="Yang Y."/>
            <person name="An X."/>
            <person name="Dong Z."/>
            <person name="Zhang K."/>
            <person name="Zhang X."/>
            <person name="Luo M.C."/>
            <person name="Dvorak J."/>
            <person name="Tong Y."/>
            <person name="Wang J."/>
            <person name="Yang H."/>
            <person name="Li Z."/>
            <person name="Wang D."/>
            <person name="Zhang A."/>
            <person name="Wang J."/>
        </authorList>
    </citation>
    <scope>NUCLEOTIDE SEQUENCE</scope>
    <source>
        <strain evidence="3">cv. G1812</strain>
    </source>
</reference>
<organism evidence="2 3">
    <name type="scientific">Triticum urartu</name>
    <name type="common">Red wild einkorn</name>
    <name type="synonym">Crithodium urartu</name>
    <dbReference type="NCBI Taxonomy" id="4572"/>
    <lineage>
        <taxon>Eukaryota</taxon>
        <taxon>Viridiplantae</taxon>
        <taxon>Streptophyta</taxon>
        <taxon>Embryophyta</taxon>
        <taxon>Tracheophyta</taxon>
        <taxon>Spermatophyta</taxon>
        <taxon>Magnoliopsida</taxon>
        <taxon>Liliopsida</taxon>
        <taxon>Poales</taxon>
        <taxon>Poaceae</taxon>
        <taxon>BOP clade</taxon>
        <taxon>Pooideae</taxon>
        <taxon>Triticodae</taxon>
        <taxon>Triticeae</taxon>
        <taxon>Triticinae</taxon>
        <taxon>Triticum</taxon>
    </lineage>
</organism>
<sequence length="153" mass="17133">MSPFWPGSIFEGPSIIQFFVPNHPLKNIDCAKYQFVIFASDGLCEHLNNQEAVDIVHCSPQNVDLQGLCGANHVPLNQGVLMALLLQLARNIADEISLKLQGIQRFIKCLHFTHSIWFISPLFYVQLTAAVLLNSLNNLAFREIIVVVYPTSV</sequence>
<dbReference type="Gramene" id="TuG1812G0700004193.01.T02">
    <property type="protein sequence ID" value="TuG1812G0700004193.01.T02"/>
    <property type="gene ID" value="TuG1812G0700004193.01"/>
</dbReference>